<reference evidence="7" key="1">
    <citation type="journal article" date="2024" name="IScience">
        <title>Strigolactones Initiate the Formation of Haustorium-like Structures in Castilleja.</title>
        <authorList>
            <person name="Buerger M."/>
            <person name="Peterson D."/>
            <person name="Chory J."/>
        </authorList>
    </citation>
    <scope>NUCLEOTIDE SEQUENCE [LARGE SCALE GENOMIC DNA]</scope>
</reference>
<accession>A0ABD3EKD5</accession>
<comment type="caution">
    <text evidence="6">The sequence shown here is derived from an EMBL/GenBank/DDBJ whole genome shotgun (WGS) entry which is preliminary data.</text>
</comment>
<dbReference type="Gene3D" id="3.40.50.2000">
    <property type="entry name" value="Glycogen Phosphorylase B"/>
    <property type="match status" value="2"/>
</dbReference>
<evidence type="ECO:0000256" key="4">
    <source>
        <dbReference type="RuleBase" id="RU003718"/>
    </source>
</evidence>
<keyword evidence="2 4" id="KW-0328">Glycosyltransferase</keyword>
<keyword evidence="3 4" id="KW-0808">Transferase</keyword>
<dbReference type="PROSITE" id="PS00375">
    <property type="entry name" value="UDPGT"/>
    <property type="match status" value="1"/>
</dbReference>
<dbReference type="AlphaFoldDB" id="A0ABD3EKD5"/>
<gene>
    <name evidence="6" type="ORF">CASFOL_003256</name>
</gene>
<evidence type="ECO:0000256" key="2">
    <source>
        <dbReference type="ARBA" id="ARBA00022676"/>
    </source>
</evidence>
<dbReference type="FunFam" id="3.40.50.2000:FF:000020">
    <property type="entry name" value="Glycosyltransferase"/>
    <property type="match status" value="1"/>
</dbReference>
<protein>
    <recommendedName>
        <fullName evidence="5">Glycosyltransferase</fullName>
        <ecNumber evidence="5">2.4.1.-</ecNumber>
    </recommendedName>
</protein>
<comment type="similarity">
    <text evidence="1 4">Belongs to the UDP-glycosyltransferase family.</text>
</comment>
<dbReference type="EMBL" id="JAVIJP010000005">
    <property type="protein sequence ID" value="KAL3653575.1"/>
    <property type="molecule type" value="Genomic_DNA"/>
</dbReference>
<evidence type="ECO:0000256" key="1">
    <source>
        <dbReference type="ARBA" id="ARBA00009995"/>
    </source>
</evidence>
<dbReference type="GO" id="GO:0035251">
    <property type="term" value="F:UDP-glucosyltransferase activity"/>
    <property type="evidence" value="ECO:0007669"/>
    <property type="project" value="UniProtKB-ARBA"/>
</dbReference>
<dbReference type="Pfam" id="PF00201">
    <property type="entry name" value="UDPGT"/>
    <property type="match status" value="1"/>
</dbReference>
<dbReference type="CDD" id="cd03784">
    <property type="entry name" value="GT1_Gtf-like"/>
    <property type="match status" value="1"/>
</dbReference>
<evidence type="ECO:0000256" key="3">
    <source>
        <dbReference type="ARBA" id="ARBA00022679"/>
    </source>
</evidence>
<dbReference type="PANTHER" id="PTHR48048:SF70">
    <property type="entry name" value="ISOFLAVONE 7-O-GLUCOSYLTRANSFERASE"/>
    <property type="match status" value="1"/>
</dbReference>
<dbReference type="InterPro" id="IPR002213">
    <property type="entry name" value="UDP_glucos_trans"/>
</dbReference>
<evidence type="ECO:0000313" key="6">
    <source>
        <dbReference type="EMBL" id="KAL3653575.1"/>
    </source>
</evidence>
<proteinExistence type="inferred from homology"/>
<dbReference type="InterPro" id="IPR035595">
    <property type="entry name" value="UDP_glycos_trans_CS"/>
</dbReference>
<organism evidence="6 7">
    <name type="scientific">Castilleja foliolosa</name>
    <dbReference type="NCBI Taxonomy" id="1961234"/>
    <lineage>
        <taxon>Eukaryota</taxon>
        <taxon>Viridiplantae</taxon>
        <taxon>Streptophyta</taxon>
        <taxon>Embryophyta</taxon>
        <taxon>Tracheophyta</taxon>
        <taxon>Spermatophyta</taxon>
        <taxon>Magnoliopsida</taxon>
        <taxon>eudicotyledons</taxon>
        <taxon>Gunneridae</taxon>
        <taxon>Pentapetalae</taxon>
        <taxon>asterids</taxon>
        <taxon>lamiids</taxon>
        <taxon>Lamiales</taxon>
        <taxon>Orobanchaceae</taxon>
        <taxon>Pedicularideae</taxon>
        <taxon>Castillejinae</taxon>
        <taxon>Castilleja</taxon>
    </lineage>
</organism>
<dbReference type="SUPFAM" id="SSF53756">
    <property type="entry name" value="UDP-Glycosyltransferase/glycogen phosphorylase"/>
    <property type="match status" value="1"/>
</dbReference>
<evidence type="ECO:0000313" key="7">
    <source>
        <dbReference type="Proteomes" id="UP001632038"/>
    </source>
</evidence>
<keyword evidence="7" id="KW-1185">Reference proteome</keyword>
<dbReference type="Proteomes" id="UP001632038">
    <property type="component" value="Unassembled WGS sequence"/>
</dbReference>
<dbReference type="PANTHER" id="PTHR48048">
    <property type="entry name" value="GLYCOSYLTRANSFERASE"/>
    <property type="match status" value="1"/>
</dbReference>
<name>A0ABD3EKD5_9LAMI</name>
<dbReference type="InterPro" id="IPR050481">
    <property type="entry name" value="UDP-glycosyltransf_plant"/>
</dbReference>
<dbReference type="EC" id="2.4.1.-" evidence="5"/>
<evidence type="ECO:0000256" key="5">
    <source>
        <dbReference type="RuleBase" id="RU362057"/>
    </source>
</evidence>
<sequence>MEDTIVLYASPEHLNSMLLLAKFIGKHHPTTPVTILCSADESAAVSVSTVTYHRLPTGPPPQIPTINPVELLFEIPRLNNPNLHKALQQISRRSSIRALVIDFFCNSAFEVSTALNIPTYFYSSSGAFGLCVFLHFPTLDETIYPKDIGNLNDFIKVPGCPSIYSSDFPNGMFFRQTNIYKHFLSTSKNMRKSAGVVVHSFDALEFRAKEAFVKGSCVPGGPTPPVYLVGPLVGEINAENGDVKHECLKWLDSQPSKSVIFLCFGRRGLFSPEQLGEMAAGLENSGHRFLWSVRGIQSKQTANDDLDLDALLPEGFLERTKNRGFVIKSWAPQEEVLSHDSVAGFVTHCGWSSVLEAVSYGVPMIAWPIYAEQRMNRVFMVEEMKVALPLEQDAAANGFVKAVELEKRVRELMDSKMGRAVRNRVEEMKKAAELAVRENGSSLIALAKFVESVTRVDSCKI</sequence>